<proteinExistence type="predicted"/>
<organism evidence="3 4">
    <name type="scientific">Tetradesmus obliquus</name>
    <name type="common">Green alga</name>
    <name type="synonym">Acutodesmus obliquus</name>
    <dbReference type="NCBI Taxonomy" id="3088"/>
    <lineage>
        <taxon>Eukaryota</taxon>
        <taxon>Viridiplantae</taxon>
        <taxon>Chlorophyta</taxon>
        <taxon>core chlorophytes</taxon>
        <taxon>Chlorophyceae</taxon>
        <taxon>CS clade</taxon>
        <taxon>Sphaeropleales</taxon>
        <taxon>Scenedesmaceae</taxon>
        <taxon>Tetradesmus</taxon>
    </lineage>
</organism>
<dbReference type="Proteomes" id="UP000256970">
    <property type="component" value="Unassembled WGS sequence"/>
</dbReference>
<sequence length="472" mass="48031">MHKLIALFLALGAVAVQVRAADTHAIDTLNTAKLSSFKSLIDLAGATAAFSNEKARVTLLAPTDEAVAAFLTSMGITLDDLKADENLVDKIVGYHTVIGVTAGPKELFAKGDSVIVPTASAPFKVKIDKTADGVTVTDYQGNVAKVVDADLGTNNARVHAIDKVLFSGSYWTDMGALIKAQPTRFSTVAKAADAAGLAATLTAQGFADTIFLPTNEAFEKSGVKLDAPAETIAEVLKYHVVKGDKNIPAGFTDGAAVPTLQGQDITVTFVETESVAGMPAKKAVVTDAAGGKAEVVQPNIHISKAVSHVIDAVLMPKMEAAAPAAEATAAPAAEPAAPTPAAEPAAAAPAPAAAAATAEAPAAGKGSIFAIFQALWPFHKDGMRITIKFADGKGGRKLMQMGQSGAGMYTETLALDSTEQAILNAVNSDTASATAGAAAAGEGNALLSTTYPINPTYADGIDRLATYGTGGN</sequence>
<feature type="domain" description="FAS1" evidence="2">
    <location>
        <begin position="21"/>
        <end position="165"/>
    </location>
</feature>
<dbReference type="Pfam" id="PF02469">
    <property type="entry name" value="Fasciclin"/>
    <property type="match status" value="2"/>
</dbReference>
<feature type="signal peptide" evidence="1">
    <location>
        <begin position="1"/>
        <end position="20"/>
    </location>
</feature>
<feature type="domain" description="FAS1" evidence="2">
    <location>
        <begin position="172"/>
        <end position="314"/>
    </location>
</feature>
<keyword evidence="4" id="KW-1185">Reference proteome</keyword>
<name>A0A383VW89_TETOB</name>
<dbReference type="GO" id="GO:0005615">
    <property type="term" value="C:extracellular space"/>
    <property type="evidence" value="ECO:0007669"/>
    <property type="project" value="TreeGrafter"/>
</dbReference>
<dbReference type="SMART" id="SM00554">
    <property type="entry name" value="FAS1"/>
    <property type="match status" value="2"/>
</dbReference>
<dbReference type="PROSITE" id="PS50213">
    <property type="entry name" value="FAS1"/>
    <property type="match status" value="2"/>
</dbReference>
<evidence type="ECO:0000313" key="4">
    <source>
        <dbReference type="Proteomes" id="UP000256970"/>
    </source>
</evidence>
<feature type="chain" id="PRO_5016963325" description="FAS1 domain-containing protein" evidence="1">
    <location>
        <begin position="21"/>
        <end position="472"/>
    </location>
</feature>
<accession>A0A383VW89</accession>
<dbReference type="InterPro" id="IPR000782">
    <property type="entry name" value="FAS1_domain"/>
</dbReference>
<dbReference type="InterPro" id="IPR036378">
    <property type="entry name" value="FAS1_dom_sf"/>
</dbReference>
<reference evidence="3 4" key="1">
    <citation type="submission" date="2016-10" db="EMBL/GenBank/DDBJ databases">
        <authorList>
            <person name="Cai Z."/>
        </authorList>
    </citation>
    <scope>NUCLEOTIDE SEQUENCE [LARGE SCALE GENOMIC DNA]</scope>
</reference>
<protein>
    <recommendedName>
        <fullName evidence="2">FAS1 domain-containing protein</fullName>
    </recommendedName>
</protein>
<dbReference type="InterPro" id="IPR050904">
    <property type="entry name" value="Adhesion/Biosynth-related"/>
</dbReference>
<gene>
    <name evidence="3" type="ORF">BQ4739_LOCUS10026</name>
</gene>
<dbReference type="PANTHER" id="PTHR10900:SF77">
    <property type="entry name" value="FI19380P1"/>
    <property type="match status" value="1"/>
</dbReference>
<dbReference type="Gene3D" id="2.30.180.10">
    <property type="entry name" value="FAS1 domain"/>
    <property type="match status" value="2"/>
</dbReference>
<evidence type="ECO:0000313" key="3">
    <source>
        <dbReference type="EMBL" id="SZX69745.1"/>
    </source>
</evidence>
<dbReference type="AlphaFoldDB" id="A0A383VW89"/>
<evidence type="ECO:0000256" key="1">
    <source>
        <dbReference type="SAM" id="SignalP"/>
    </source>
</evidence>
<keyword evidence="1" id="KW-0732">Signal</keyword>
<evidence type="ECO:0000259" key="2">
    <source>
        <dbReference type="PROSITE" id="PS50213"/>
    </source>
</evidence>
<dbReference type="PANTHER" id="PTHR10900">
    <property type="entry name" value="PERIOSTIN-RELATED"/>
    <property type="match status" value="1"/>
</dbReference>
<dbReference type="EMBL" id="FNXT01000951">
    <property type="protein sequence ID" value="SZX69745.1"/>
    <property type="molecule type" value="Genomic_DNA"/>
</dbReference>
<dbReference type="SUPFAM" id="SSF82153">
    <property type="entry name" value="FAS1 domain"/>
    <property type="match status" value="2"/>
</dbReference>